<sequence length="308" mass="32267">MLLRTGIIASSGAKSQLILDTLATMGVTPAFAISSRKLREGYNGPAFTAYNLTNSAVATVAFFNGIEVTDSSIVTITAAGSSGHSVGQTMPYSTFRGSATVTVVPFDQSTNARHPTQSNASNRPRITNAGSNETISNGKMGIRFVSASSNFLSVPNVGTGSAIWGNLVLRSMAVPPASANGPALGDFSSITDAMHWPWTDSVMYDGFGRSIRNTIGTLSPNLSNVMVMSIVSDATRYELFTNGVSRFSNTGGAVNIHTGSHRIASGSLNATTYFWDGIVGEAIVFLASPSASVRQALELNQKAFFGTP</sequence>
<name>A0A7W5ZRB9_9BACT</name>
<evidence type="ECO:0000256" key="1">
    <source>
        <dbReference type="SAM" id="MobiDB-lite"/>
    </source>
</evidence>
<feature type="region of interest" description="Disordered" evidence="1">
    <location>
        <begin position="109"/>
        <end position="132"/>
    </location>
</feature>
<keyword evidence="3" id="KW-1185">Reference proteome</keyword>
<accession>A0A7W5ZRB9</accession>
<dbReference type="Gene3D" id="2.60.120.200">
    <property type="match status" value="1"/>
</dbReference>
<dbReference type="Proteomes" id="UP000541352">
    <property type="component" value="Unassembled WGS sequence"/>
</dbReference>
<protein>
    <recommendedName>
        <fullName evidence="4">Alpha-L-arabinofuranosidase B catalytic domain-containing protein</fullName>
    </recommendedName>
</protein>
<organism evidence="2 3">
    <name type="scientific">Runella defluvii</name>
    <dbReference type="NCBI Taxonomy" id="370973"/>
    <lineage>
        <taxon>Bacteria</taxon>
        <taxon>Pseudomonadati</taxon>
        <taxon>Bacteroidota</taxon>
        <taxon>Cytophagia</taxon>
        <taxon>Cytophagales</taxon>
        <taxon>Spirosomataceae</taxon>
        <taxon>Runella</taxon>
    </lineage>
</organism>
<proteinExistence type="predicted"/>
<dbReference type="RefSeq" id="WP_183980441.1">
    <property type="nucleotide sequence ID" value="NZ_JACIBY010000029.1"/>
</dbReference>
<dbReference type="AlphaFoldDB" id="A0A7W5ZRB9"/>
<comment type="caution">
    <text evidence="2">The sequence shown here is derived from an EMBL/GenBank/DDBJ whole genome shotgun (WGS) entry which is preliminary data.</text>
</comment>
<evidence type="ECO:0000313" key="3">
    <source>
        <dbReference type="Proteomes" id="UP000541352"/>
    </source>
</evidence>
<evidence type="ECO:0000313" key="2">
    <source>
        <dbReference type="EMBL" id="MBB3842223.1"/>
    </source>
</evidence>
<evidence type="ECO:0008006" key="4">
    <source>
        <dbReference type="Google" id="ProtNLM"/>
    </source>
</evidence>
<gene>
    <name evidence="2" type="ORF">FHS57_006254</name>
</gene>
<reference evidence="2 3" key="1">
    <citation type="submission" date="2020-08" db="EMBL/GenBank/DDBJ databases">
        <title>Genomic Encyclopedia of Type Strains, Phase IV (KMG-IV): sequencing the most valuable type-strain genomes for metagenomic binning, comparative biology and taxonomic classification.</title>
        <authorList>
            <person name="Goeker M."/>
        </authorList>
    </citation>
    <scope>NUCLEOTIDE SEQUENCE [LARGE SCALE GENOMIC DNA]</scope>
    <source>
        <strain evidence="2 3">DSM 17976</strain>
    </source>
</reference>
<dbReference type="EMBL" id="JACIBY010000029">
    <property type="protein sequence ID" value="MBB3842223.1"/>
    <property type="molecule type" value="Genomic_DNA"/>
</dbReference>